<keyword evidence="3" id="KW-1185">Reference proteome</keyword>
<reference evidence="2" key="1">
    <citation type="submission" date="2020-10" db="EMBL/GenBank/DDBJ databases">
        <authorList>
            <person name="Castelo-Branco R."/>
            <person name="Eusebio N."/>
            <person name="Adriana R."/>
            <person name="Vieira A."/>
            <person name="Brugerolle De Fraissinette N."/>
            <person name="Rezende De Castro R."/>
            <person name="Schneider M.P."/>
            <person name="Vasconcelos V."/>
            <person name="Leao P.N."/>
        </authorList>
    </citation>
    <scope>NUCLEOTIDE SEQUENCE</scope>
    <source>
        <strain evidence="2">LEGE 07157</strain>
    </source>
</reference>
<evidence type="ECO:0000313" key="2">
    <source>
        <dbReference type="EMBL" id="MBE9119148.1"/>
    </source>
</evidence>
<dbReference type="InterPro" id="IPR057200">
    <property type="entry name" value="DUF7878"/>
</dbReference>
<gene>
    <name evidence="2" type="ORF">IQ249_25165</name>
</gene>
<dbReference type="EMBL" id="JADEWZ010000086">
    <property type="protein sequence ID" value="MBE9119148.1"/>
    <property type="molecule type" value="Genomic_DNA"/>
</dbReference>
<dbReference type="AlphaFoldDB" id="A0A8J7E2C1"/>
<proteinExistence type="predicted"/>
<organism evidence="2 3">
    <name type="scientific">Lusitaniella coriacea LEGE 07157</name>
    <dbReference type="NCBI Taxonomy" id="945747"/>
    <lineage>
        <taxon>Bacteria</taxon>
        <taxon>Bacillati</taxon>
        <taxon>Cyanobacteriota</taxon>
        <taxon>Cyanophyceae</taxon>
        <taxon>Spirulinales</taxon>
        <taxon>Lusitaniellaceae</taxon>
        <taxon>Lusitaniella</taxon>
    </lineage>
</organism>
<dbReference type="Pfam" id="PF25297">
    <property type="entry name" value="DUF7878"/>
    <property type="match status" value="1"/>
</dbReference>
<dbReference type="Proteomes" id="UP000654482">
    <property type="component" value="Unassembled WGS sequence"/>
</dbReference>
<comment type="caution">
    <text evidence="2">The sequence shown here is derived from an EMBL/GenBank/DDBJ whole genome shotgun (WGS) entry which is preliminary data.</text>
</comment>
<name>A0A8J7E2C1_9CYAN</name>
<protein>
    <recommendedName>
        <fullName evidence="1">DUF7878 domain-containing protein</fullName>
    </recommendedName>
</protein>
<feature type="domain" description="DUF7878" evidence="1">
    <location>
        <begin position="1"/>
        <end position="57"/>
    </location>
</feature>
<evidence type="ECO:0000259" key="1">
    <source>
        <dbReference type="Pfam" id="PF25297"/>
    </source>
</evidence>
<dbReference type="RefSeq" id="WP_228055948.1">
    <property type="nucleotide sequence ID" value="NZ_JADEWZ010000086.1"/>
</dbReference>
<accession>A0A8J7E2C1</accession>
<sequence>MDFEEEHILEFIERKDRTWYIHSEWQLFSAENQSLSFIEIEQAANSFFLSIEEEIEKIFNLNIRRLT</sequence>
<evidence type="ECO:0000313" key="3">
    <source>
        <dbReference type="Proteomes" id="UP000654482"/>
    </source>
</evidence>